<evidence type="ECO:0000313" key="1">
    <source>
        <dbReference type="EMBL" id="OJJ83483.1"/>
    </source>
</evidence>
<dbReference type="RefSeq" id="XP_022400181.1">
    <property type="nucleotide sequence ID" value="XM_022546807.1"/>
</dbReference>
<dbReference type="EMBL" id="KV878899">
    <property type="protein sequence ID" value="OJJ83483.1"/>
    <property type="molecule type" value="Genomic_DNA"/>
</dbReference>
<sequence length="63" mass="6810">MIAPQMPSVSSPRQFDIWQSPAPPDRTQIYLVLHPLVSVPAVPCHPVPQGCKVSLGNPVLAQL</sequence>
<organism evidence="1 2">
    <name type="scientific">Aspergillus glaucus CBS 516.65</name>
    <dbReference type="NCBI Taxonomy" id="1160497"/>
    <lineage>
        <taxon>Eukaryota</taxon>
        <taxon>Fungi</taxon>
        <taxon>Dikarya</taxon>
        <taxon>Ascomycota</taxon>
        <taxon>Pezizomycotina</taxon>
        <taxon>Eurotiomycetes</taxon>
        <taxon>Eurotiomycetidae</taxon>
        <taxon>Eurotiales</taxon>
        <taxon>Aspergillaceae</taxon>
        <taxon>Aspergillus</taxon>
        <taxon>Aspergillus subgen. Aspergillus</taxon>
    </lineage>
</organism>
<accession>A0A1L9VHW8</accession>
<reference evidence="2" key="1">
    <citation type="journal article" date="2017" name="Genome Biol.">
        <title>Comparative genomics reveals high biological diversity and specific adaptations in the industrially and medically important fungal genus Aspergillus.</title>
        <authorList>
            <person name="de Vries R.P."/>
            <person name="Riley R."/>
            <person name="Wiebenga A."/>
            <person name="Aguilar-Osorio G."/>
            <person name="Amillis S."/>
            <person name="Uchima C.A."/>
            <person name="Anderluh G."/>
            <person name="Asadollahi M."/>
            <person name="Askin M."/>
            <person name="Barry K."/>
            <person name="Battaglia E."/>
            <person name="Bayram O."/>
            <person name="Benocci T."/>
            <person name="Braus-Stromeyer S.A."/>
            <person name="Caldana C."/>
            <person name="Canovas D."/>
            <person name="Cerqueira G.C."/>
            <person name="Chen F."/>
            <person name="Chen W."/>
            <person name="Choi C."/>
            <person name="Clum A."/>
            <person name="Dos Santos R.A."/>
            <person name="Damasio A.R."/>
            <person name="Diallinas G."/>
            <person name="Emri T."/>
            <person name="Fekete E."/>
            <person name="Flipphi M."/>
            <person name="Freyberg S."/>
            <person name="Gallo A."/>
            <person name="Gournas C."/>
            <person name="Habgood R."/>
            <person name="Hainaut M."/>
            <person name="Harispe M.L."/>
            <person name="Henrissat B."/>
            <person name="Hilden K.S."/>
            <person name="Hope R."/>
            <person name="Hossain A."/>
            <person name="Karabika E."/>
            <person name="Karaffa L."/>
            <person name="Karanyi Z."/>
            <person name="Krasevec N."/>
            <person name="Kuo A."/>
            <person name="Kusch H."/>
            <person name="LaButti K."/>
            <person name="Lagendijk E.L."/>
            <person name="Lapidus A."/>
            <person name="Levasseur A."/>
            <person name="Lindquist E."/>
            <person name="Lipzen A."/>
            <person name="Logrieco A.F."/>
            <person name="MacCabe A."/>
            <person name="Maekelae M.R."/>
            <person name="Malavazi I."/>
            <person name="Melin P."/>
            <person name="Meyer V."/>
            <person name="Mielnichuk N."/>
            <person name="Miskei M."/>
            <person name="Molnar A.P."/>
            <person name="Mule G."/>
            <person name="Ngan C.Y."/>
            <person name="Orejas M."/>
            <person name="Orosz E."/>
            <person name="Ouedraogo J.P."/>
            <person name="Overkamp K.M."/>
            <person name="Park H.-S."/>
            <person name="Perrone G."/>
            <person name="Piumi F."/>
            <person name="Punt P.J."/>
            <person name="Ram A.F."/>
            <person name="Ramon A."/>
            <person name="Rauscher S."/>
            <person name="Record E."/>
            <person name="Riano-Pachon D.M."/>
            <person name="Robert V."/>
            <person name="Roehrig J."/>
            <person name="Ruller R."/>
            <person name="Salamov A."/>
            <person name="Salih N.S."/>
            <person name="Samson R.A."/>
            <person name="Sandor E."/>
            <person name="Sanguinetti M."/>
            <person name="Schuetze T."/>
            <person name="Sepcic K."/>
            <person name="Shelest E."/>
            <person name="Sherlock G."/>
            <person name="Sophianopoulou V."/>
            <person name="Squina F.M."/>
            <person name="Sun H."/>
            <person name="Susca A."/>
            <person name="Todd R.B."/>
            <person name="Tsang A."/>
            <person name="Unkles S.E."/>
            <person name="van de Wiele N."/>
            <person name="van Rossen-Uffink D."/>
            <person name="Oliveira J.V."/>
            <person name="Vesth T.C."/>
            <person name="Visser J."/>
            <person name="Yu J.-H."/>
            <person name="Zhou M."/>
            <person name="Andersen M.R."/>
            <person name="Archer D.B."/>
            <person name="Baker S.E."/>
            <person name="Benoit I."/>
            <person name="Brakhage A.A."/>
            <person name="Braus G.H."/>
            <person name="Fischer R."/>
            <person name="Frisvad J.C."/>
            <person name="Goldman G.H."/>
            <person name="Houbraken J."/>
            <person name="Oakley B."/>
            <person name="Pocsi I."/>
            <person name="Scazzocchio C."/>
            <person name="Seiboth B."/>
            <person name="vanKuyk P.A."/>
            <person name="Wortman J."/>
            <person name="Dyer P.S."/>
            <person name="Grigoriev I.V."/>
        </authorList>
    </citation>
    <scope>NUCLEOTIDE SEQUENCE [LARGE SCALE GENOMIC DNA]</scope>
    <source>
        <strain evidence="2">CBS 516.65</strain>
    </source>
</reference>
<keyword evidence="2" id="KW-1185">Reference proteome</keyword>
<gene>
    <name evidence="1" type="ORF">ASPGLDRAFT_48033</name>
</gene>
<dbReference type="VEuPathDB" id="FungiDB:ASPGLDRAFT_48033"/>
<name>A0A1L9VHW8_ASPGL</name>
<dbReference type="GeneID" id="34463068"/>
<protein>
    <submittedName>
        <fullName evidence="1">Uncharacterized protein</fullName>
    </submittedName>
</protein>
<dbReference type="Proteomes" id="UP000184300">
    <property type="component" value="Unassembled WGS sequence"/>
</dbReference>
<evidence type="ECO:0000313" key="2">
    <source>
        <dbReference type="Proteomes" id="UP000184300"/>
    </source>
</evidence>
<dbReference type="AlphaFoldDB" id="A0A1L9VHW8"/>
<proteinExistence type="predicted"/>